<sequence>MAQIQSLSSNTECPQELEEWFVIIKEKMPPQEAMVLYVSSFIFKACQVQARIFKILSSRDNDAARIAFYDIVASIRDARQELKAFAESPRTAIGLFDTYMGNLYAELGSKCFGYITSGPRHESWAGDVTQDVLRCCEARVAASDNKFHASNISRTEEDCSQDSGVSRTRYWT</sequence>
<comment type="caution">
    <text evidence="1">The sequence shown here is derived from an EMBL/GenBank/DDBJ whole genome shotgun (WGS) entry which is preliminary data.</text>
</comment>
<proteinExistence type="predicted"/>
<accession>A0A9P7L9R9</accession>
<evidence type="ECO:0000313" key="2">
    <source>
        <dbReference type="Proteomes" id="UP000750502"/>
    </source>
</evidence>
<reference evidence="1" key="2">
    <citation type="submission" date="2020-10" db="EMBL/GenBank/DDBJ databases">
        <authorList>
            <person name="Peck L.D."/>
            <person name="Nowell R.W."/>
            <person name="Flood J."/>
            <person name="Ryan M.J."/>
            <person name="Barraclough T.G."/>
        </authorList>
    </citation>
    <scope>NUCLEOTIDE SEQUENCE</scope>
    <source>
        <strain evidence="1">IMI 127659i</strain>
    </source>
</reference>
<reference evidence="1" key="1">
    <citation type="journal article" date="2020" name="bioRxiv">
        <title>Historical genomics reveals the evolutionary mechanisms behind multiple outbreaks of the host-specific coffee wilt pathogen Fusarium xylarioides.</title>
        <authorList>
            <person name="Peck D."/>
            <person name="Nowell R.W."/>
            <person name="Flood J."/>
            <person name="Ryan M.J."/>
            <person name="Barraclough T.G."/>
        </authorList>
    </citation>
    <scope>NUCLEOTIDE SEQUENCE</scope>
    <source>
        <strain evidence="1">IMI 127659i</strain>
    </source>
</reference>
<organism evidence="1 2">
    <name type="scientific">Fusarium xylarioides</name>
    <dbReference type="NCBI Taxonomy" id="221167"/>
    <lineage>
        <taxon>Eukaryota</taxon>
        <taxon>Fungi</taxon>
        <taxon>Dikarya</taxon>
        <taxon>Ascomycota</taxon>
        <taxon>Pezizomycotina</taxon>
        <taxon>Sordariomycetes</taxon>
        <taxon>Hypocreomycetidae</taxon>
        <taxon>Hypocreales</taxon>
        <taxon>Nectriaceae</taxon>
        <taxon>Fusarium</taxon>
        <taxon>Fusarium fujikuroi species complex</taxon>
    </lineage>
</organism>
<keyword evidence="2" id="KW-1185">Reference proteome</keyword>
<name>A0A9P7L9R9_9HYPO</name>
<gene>
    <name evidence="1" type="ORF">H9Q72_005972</name>
</gene>
<dbReference type="Proteomes" id="UP000750502">
    <property type="component" value="Unassembled WGS sequence"/>
</dbReference>
<protein>
    <submittedName>
        <fullName evidence="1">Uncharacterized protein</fullName>
    </submittedName>
</protein>
<dbReference type="AlphaFoldDB" id="A0A9P7L9R9"/>
<dbReference type="EMBL" id="JADFTT010000178">
    <property type="protein sequence ID" value="KAG5765945.1"/>
    <property type="molecule type" value="Genomic_DNA"/>
</dbReference>
<dbReference type="OrthoDB" id="4491390at2759"/>
<evidence type="ECO:0000313" key="1">
    <source>
        <dbReference type="EMBL" id="KAG5765945.1"/>
    </source>
</evidence>